<name>A0A6N4UVI7_9MYCO</name>
<reference evidence="3 4" key="1">
    <citation type="journal article" date="2019" name="Emerg. Microbes Infect.">
        <title>Comprehensive subspecies identification of 175 nontuberculous mycobacteria species based on 7547 genomic profiles.</title>
        <authorList>
            <person name="Matsumoto Y."/>
            <person name="Kinjo T."/>
            <person name="Motooka D."/>
            <person name="Nabeya D."/>
            <person name="Jung N."/>
            <person name="Uechi K."/>
            <person name="Horii T."/>
            <person name="Iida T."/>
            <person name="Fujita J."/>
            <person name="Nakamura S."/>
        </authorList>
    </citation>
    <scope>NUCLEOTIDE SEQUENCE [LARGE SCALE GENOMIC DNA]</scope>
    <source>
        <strain evidence="3 4">JCM 12272</strain>
    </source>
</reference>
<gene>
    <name evidence="3" type="ORF">MALV_30700</name>
</gene>
<dbReference type="KEGG" id="malv:MALV_30700"/>
<dbReference type="EMBL" id="AP022565">
    <property type="protein sequence ID" value="BBX27945.1"/>
    <property type="molecule type" value="Genomic_DNA"/>
</dbReference>
<keyword evidence="1" id="KW-1133">Transmembrane helix</keyword>
<protein>
    <recommendedName>
        <fullName evidence="2">SPW repeat-containing integral membrane domain-containing protein</fullName>
    </recommendedName>
</protein>
<evidence type="ECO:0000313" key="3">
    <source>
        <dbReference type="EMBL" id="BBX27945.1"/>
    </source>
</evidence>
<evidence type="ECO:0000256" key="1">
    <source>
        <dbReference type="SAM" id="Phobius"/>
    </source>
</evidence>
<sequence>MLVVNSKTWIGWVAVAIGICAVVSAFAFSSTQVGEGFAFGFGAFIAFFGALSVLAHNRTPDHWGLVVVGLAMFTVPFIGNAYSYDRGASWTCWVAGSFAIILGGIAWTHDRTPTEYGITELGDSQRLRHPWSYWIGRLALIIGLASVLLGIEFHSTAAGTAVTIGLGGMIAVVAVWSLLASEPTHNFLTLAITGFALFLSPWVAAFTGDKLAWTAWVAGALATALGVAGYLRDERLDFATAVRDDSAERYRRRYR</sequence>
<feature type="transmembrane region" description="Helical" evidence="1">
    <location>
        <begin position="187"/>
        <end position="205"/>
    </location>
</feature>
<accession>A0A6N4UVI7</accession>
<dbReference type="AlphaFoldDB" id="A0A6N4UVI7"/>
<feature type="transmembrane region" description="Helical" evidence="1">
    <location>
        <begin position="36"/>
        <end position="55"/>
    </location>
</feature>
<feature type="transmembrane region" description="Helical" evidence="1">
    <location>
        <begin position="88"/>
        <end position="110"/>
    </location>
</feature>
<proteinExistence type="predicted"/>
<dbReference type="InterPro" id="IPR005530">
    <property type="entry name" value="SPW"/>
</dbReference>
<evidence type="ECO:0000313" key="4">
    <source>
        <dbReference type="Proteomes" id="UP000466906"/>
    </source>
</evidence>
<evidence type="ECO:0000259" key="2">
    <source>
        <dbReference type="Pfam" id="PF03779"/>
    </source>
</evidence>
<feature type="domain" description="SPW repeat-containing integral membrane" evidence="2">
    <location>
        <begin position="138"/>
        <end position="226"/>
    </location>
</feature>
<keyword evidence="4" id="KW-1185">Reference proteome</keyword>
<feature type="transmembrane region" description="Helical" evidence="1">
    <location>
        <begin position="131"/>
        <end position="151"/>
    </location>
</feature>
<feature type="transmembrane region" description="Helical" evidence="1">
    <location>
        <begin position="211"/>
        <end position="231"/>
    </location>
</feature>
<dbReference type="Pfam" id="PF03779">
    <property type="entry name" value="SPW"/>
    <property type="match status" value="1"/>
</dbReference>
<keyword evidence="1" id="KW-0812">Transmembrane</keyword>
<feature type="transmembrane region" description="Helical" evidence="1">
    <location>
        <begin position="9"/>
        <end position="30"/>
    </location>
</feature>
<dbReference type="Proteomes" id="UP000466906">
    <property type="component" value="Chromosome"/>
</dbReference>
<keyword evidence="1" id="KW-0472">Membrane</keyword>
<feature type="transmembrane region" description="Helical" evidence="1">
    <location>
        <begin position="62"/>
        <end position="82"/>
    </location>
</feature>
<feature type="transmembrane region" description="Helical" evidence="1">
    <location>
        <begin position="157"/>
        <end position="180"/>
    </location>
</feature>
<organism evidence="3 4">
    <name type="scientific">Mycolicibacterium alvei</name>
    <dbReference type="NCBI Taxonomy" id="67081"/>
    <lineage>
        <taxon>Bacteria</taxon>
        <taxon>Bacillati</taxon>
        <taxon>Actinomycetota</taxon>
        <taxon>Actinomycetes</taxon>
        <taxon>Mycobacteriales</taxon>
        <taxon>Mycobacteriaceae</taxon>
        <taxon>Mycolicibacterium</taxon>
    </lineage>
</organism>